<comment type="function">
    <text evidence="4">Removes the phosphate from trehalose 6-phosphate to produce free trehalose.</text>
</comment>
<dbReference type="CDD" id="cd01627">
    <property type="entry name" value="HAD_TPP"/>
    <property type="match status" value="1"/>
</dbReference>
<evidence type="ECO:0000313" key="6">
    <source>
        <dbReference type="Proteomes" id="UP000708298"/>
    </source>
</evidence>
<dbReference type="InterPro" id="IPR003337">
    <property type="entry name" value="Trehalose_PPase"/>
</dbReference>
<evidence type="ECO:0000313" key="5">
    <source>
        <dbReference type="EMBL" id="MCB8875681.1"/>
    </source>
</evidence>
<dbReference type="GO" id="GO:0004805">
    <property type="term" value="F:trehalose-phosphatase activity"/>
    <property type="evidence" value="ECO:0007669"/>
    <property type="project" value="UniProtKB-EC"/>
</dbReference>
<reference evidence="5" key="2">
    <citation type="submission" date="2021-01" db="EMBL/GenBank/DDBJ databases">
        <authorList>
            <person name="Mieszkin S."/>
            <person name="Pouder E."/>
            <person name="Alain K."/>
        </authorList>
    </citation>
    <scope>NUCLEOTIDE SEQUENCE</scope>
    <source>
        <strain evidence="5">HW T2.11</strain>
    </source>
</reference>
<dbReference type="NCBIfam" id="TIGR00685">
    <property type="entry name" value="T6PP"/>
    <property type="match status" value="1"/>
</dbReference>
<evidence type="ECO:0000256" key="3">
    <source>
        <dbReference type="ARBA" id="ARBA00022801"/>
    </source>
</evidence>
<sequence length="247" mass="26185">MTEPATIPDLTPHSALFLDLDGTLLDIAERHDLVWVAPELPDVITRLATALGGAVAIVTGRPLSDVDRLLPLPGLAVAAEHGARLRRPDGQIEAHAADLPERGDWIGAVKASLHLWPGAFLEEKSVGFVVHYRQAPSHGPDIGQFLENLIAPAGGRAEILPALMAFEIRAEGVGKGHAVRHLMADAPFAGRAPVFIGDDVTDEEGMAAAEALGGQGLHVHRVFDGEPASVRAWLARQADRLDQGAAR</sequence>
<dbReference type="RefSeq" id="WP_227321343.1">
    <property type="nucleotide sequence ID" value="NZ_JAESVB010000004.1"/>
</dbReference>
<accession>A0A963YRA7</accession>
<dbReference type="PANTHER" id="PTHR43768">
    <property type="entry name" value="TREHALOSE 6-PHOSPHATE PHOSPHATASE"/>
    <property type="match status" value="1"/>
</dbReference>
<dbReference type="PANTHER" id="PTHR43768:SF3">
    <property type="entry name" value="TREHALOSE 6-PHOSPHATE PHOSPHATASE"/>
    <property type="match status" value="1"/>
</dbReference>
<comment type="similarity">
    <text evidence="2 4">Belongs to the trehalose phosphatase family.</text>
</comment>
<name>A0A963YRA7_9PROT</name>
<comment type="catalytic activity">
    <reaction evidence="4">
        <text>alpha,alpha-trehalose 6-phosphate + H2O = alpha,alpha-trehalose + phosphate</text>
        <dbReference type="Rhea" id="RHEA:23420"/>
        <dbReference type="ChEBI" id="CHEBI:15377"/>
        <dbReference type="ChEBI" id="CHEBI:16551"/>
        <dbReference type="ChEBI" id="CHEBI:43474"/>
        <dbReference type="ChEBI" id="CHEBI:58429"/>
        <dbReference type="EC" id="3.1.3.12"/>
    </reaction>
</comment>
<comment type="pathway">
    <text evidence="1 4">Glycan biosynthesis; trehalose biosynthesis.</text>
</comment>
<dbReference type="GO" id="GO:0005992">
    <property type="term" value="P:trehalose biosynthetic process"/>
    <property type="evidence" value="ECO:0007669"/>
    <property type="project" value="InterPro"/>
</dbReference>
<comment type="caution">
    <text evidence="5">The sequence shown here is derived from an EMBL/GenBank/DDBJ whole genome shotgun (WGS) entry which is preliminary data.</text>
</comment>
<organism evidence="5 6">
    <name type="scientific">Acidisoma silvae</name>
    <dbReference type="NCBI Taxonomy" id="2802396"/>
    <lineage>
        <taxon>Bacteria</taxon>
        <taxon>Pseudomonadati</taxon>
        <taxon>Pseudomonadota</taxon>
        <taxon>Alphaproteobacteria</taxon>
        <taxon>Acetobacterales</taxon>
        <taxon>Acidocellaceae</taxon>
        <taxon>Acidisoma</taxon>
    </lineage>
</organism>
<dbReference type="Gene3D" id="3.30.70.1020">
    <property type="entry name" value="Trehalose-6-phosphate phosphatase related protein, domain 2"/>
    <property type="match status" value="1"/>
</dbReference>
<dbReference type="AlphaFoldDB" id="A0A963YRA7"/>
<dbReference type="InterPro" id="IPR044651">
    <property type="entry name" value="OTSB-like"/>
</dbReference>
<dbReference type="NCBIfam" id="TIGR01484">
    <property type="entry name" value="HAD-SF-IIB"/>
    <property type="match status" value="1"/>
</dbReference>
<keyword evidence="3 4" id="KW-0378">Hydrolase</keyword>
<evidence type="ECO:0000256" key="1">
    <source>
        <dbReference type="ARBA" id="ARBA00005199"/>
    </source>
</evidence>
<dbReference type="SUPFAM" id="SSF56784">
    <property type="entry name" value="HAD-like"/>
    <property type="match status" value="1"/>
</dbReference>
<dbReference type="Gene3D" id="3.40.50.1000">
    <property type="entry name" value="HAD superfamily/HAD-like"/>
    <property type="match status" value="1"/>
</dbReference>
<protein>
    <recommendedName>
        <fullName evidence="4">Trehalose 6-phosphate phosphatase</fullName>
        <ecNumber evidence="4">3.1.3.12</ecNumber>
    </recommendedName>
</protein>
<dbReference type="EC" id="3.1.3.12" evidence="4"/>
<keyword evidence="6" id="KW-1185">Reference proteome</keyword>
<reference evidence="5" key="1">
    <citation type="journal article" date="2021" name="Microorganisms">
        <title>Acidisoma silvae sp. nov. and Acidisomacellulosilytica sp. nov., Two Acidophilic Bacteria Isolated from Decaying Wood, Hydrolyzing Cellulose and Producing Poly-3-hydroxybutyrate.</title>
        <authorList>
            <person name="Mieszkin S."/>
            <person name="Pouder E."/>
            <person name="Uroz S."/>
            <person name="Simon-Colin C."/>
            <person name="Alain K."/>
        </authorList>
    </citation>
    <scope>NUCLEOTIDE SEQUENCE</scope>
    <source>
        <strain evidence="5">HW T2.11</strain>
    </source>
</reference>
<evidence type="ECO:0000256" key="2">
    <source>
        <dbReference type="ARBA" id="ARBA00008770"/>
    </source>
</evidence>
<dbReference type="GO" id="GO:0046872">
    <property type="term" value="F:metal ion binding"/>
    <property type="evidence" value="ECO:0007669"/>
    <property type="project" value="UniProtKB-KW"/>
</dbReference>
<evidence type="ECO:0000256" key="4">
    <source>
        <dbReference type="RuleBase" id="RU361117"/>
    </source>
</evidence>
<dbReference type="Proteomes" id="UP000708298">
    <property type="component" value="Unassembled WGS sequence"/>
</dbReference>
<comment type="cofactor">
    <cofactor evidence="4">
        <name>Mg(2+)</name>
        <dbReference type="ChEBI" id="CHEBI:18420"/>
    </cofactor>
</comment>
<dbReference type="Pfam" id="PF02358">
    <property type="entry name" value="Trehalose_PPase"/>
    <property type="match status" value="1"/>
</dbReference>
<dbReference type="EMBL" id="JAESVB010000004">
    <property type="protein sequence ID" value="MCB8875681.1"/>
    <property type="molecule type" value="Genomic_DNA"/>
</dbReference>
<gene>
    <name evidence="5" type="primary">otsB</name>
    <name evidence="5" type="ORF">ASILVAE211_10850</name>
</gene>
<keyword evidence="4" id="KW-0479">Metal-binding</keyword>
<keyword evidence="4" id="KW-0460">Magnesium</keyword>
<dbReference type="InterPro" id="IPR006379">
    <property type="entry name" value="HAD-SF_hydro_IIB"/>
</dbReference>
<dbReference type="InterPro" id="IPR023214">
    <property type="entry name" value="HAD_sf"/>
</dbReference>
<proteinExistence type="inferred from homology"/>
<dbReference type="InterPro" id="IPR036412">
    <property type="entry name" value="HAD-like_sf"/>
</dbReference>